<dbReference type="Proteomes" id="UP000604825">
    <property type="component" value="Unassembled WGS sequence"/>
</dbReference>
<reference evidence="1" key="1">
    <citation type="submission" date="2020-10" db="EMBL/GenBank/DDBJ databases">
        <authorList>
            <person name="Han B."/>
            <person name="Lu T."/>
            <person name="Zhao Q."/>
            <person name="Huang X."/>
            <person name="Zhao Y."/>
        </authorList>
    </citation>
    <scope>NUCLEOTIDE SEQUENCE</scope>
</reference>
<proteinExistence type="predicted"/>
<gene>
    <name evidence="1" type="ORF">NCGR_LOCUS67163</name>
</gene>
<dbReference type="EMBL" id="CAJGYO010000670">
    <property type="protein sequence ID" value="CAD6343065.1"/>
    <property type="molecule type" value="Genomic_DNA"/>
</dbReference>
<organism evidence="1 2">
    <name type="scientific">Miscanthus lutarioriparius</name>
    <dbReference type="NCBI Taxonomy" id="422564"/>
    <lineage>
        <taxon>Eukaryota</taxon>
        <taxon>Viridiplantae</taxon>
        <taxon>Streptophyta</taxon>
        <taxon>Embryophyta</taxon>
        <taxon>Tracheophyta</taxon>
        <taxon>Spermatophyta</taxon>
        <taxon>Magnoliopsida</taxon>
        <taxon>Liliopsida</taxon>
        <taxon>Poales</taxon>
        <taxon>Poaceae</taxon>
        <taxon>PACMAD clade</taxon>
        <taxon>Panicoideae</taxon>
        <taxon>Andropogonodae</taxon>
        <taxon>Andropogoneae</taxon>
        <taxon>Saccharinae</taxon>
        <taxon>Miscanthus</taxon>
    </lineage>
</organism>
<protein>
    <submittedName>
        <fullName evidence="1">Uncharacterized protein</fullName>
    </submittedName>
</protein>
<sequence length="62" mass="6305">MGSVEYLGVAASDSTLFINPVYGIVTITPSCYGANPLGTSKTGPVFHVAYGGPGGIYILRPG</sequence>
<dbReference type="AlphaFoldDB" id="A0A811SPA2"/>
<keyword evidence="2" id="KW-1185">Reference proteome</keyword>
<accession>A0A811SPA2</accession>
<evidence type="ECO:0000313" key="1">
    <source>
        <dbReference type="EMBL" id="CAD6343065.1"/>
    </source>
</evidence>
<comment type="caution">
    <text evidence="1">The sequence shown here is derived from an EMBL/GenBank/DDBJ whole genome shotgun (WGS) entry which is preliminary data.</text>
</comment>
<name>A0A811SPA2_9POAL</name>
<evidence type="ECO:0000313" key="2">
    <source>
        <dbReference type="Proteomes" id="UP000604825"/>
    </source>
</evidence>